<proteinExistence type="predicted"/>
<dbReference type="InterPro" id="IPR011664">
    <property type="entry name" value="Abi_system_AbiD/AbiF-like"/>
</dbReference>
<dbReference type="Pfam" id="PF07751">
    <property type="entry name" value="Abi_2"/>
    <property type="match status" value="1"/>
</dbReference>
<dbReference type="Proteomes" id="UP000182764">
    <property type="component" value="Unassembled WGS sequence"/>
</dbReference>
<reference evidence="1 2" key="1">
    <citation type="submission" date="2016-10" db="EMBL/GenBank/DDBJ databases">
        <authorList>
            <person name="de Groot N.N."/>
        </authorList>
    </citation>
    <scope>NUCLEOTIDE SEQUENCE [LARGE SCALE GENOMIC DNA]</scope>
    <source>
        <strain evidence="1 2">VTM1R29</strain>
    </source>
</reference>
<evidence type="ECO:0000313" key="2">
    <source>
        <dbReference type="Proteomes" id="UP000182764"/>
    </source>
</evidence>
<dbReference type="RefSeq" id="WP_074596958.1">
    <property type="nucleotide sequence ID" value="NZ_FNUH01000016.1"/>
</dbReference>
<dbReference type="AlphaFoldDB" id="A0A1H7V420"/>
<gene>
    <name evidence="1" type="ORF">SAMN04487839_10216</name>
</gene>
<dbReference type="EMBL" id="FOBM01000002">
    <property type="protein sequence ID" value="SEM03864.1"/>
    <property type="molecule type" value="Genomic_DNA"/>
</dbReference>
<sequence length="317" mass="37637">MKEYKTFNQQMIILRSRGMTVPSDGKPKRFLEQENYYNVINGYKDLFLKRDANNRPLIPEEYKEGTHFNELKSLFLLDRELRILFLKYLLIFENSIKTTISHEFSSKYPRKNSYLDISNFVDDDPKQVLNQISLITKTIHDKVGQNGSVKHYIEDYGEVPLWVLVNFLTIGNIAYFFQILVDPLKNTITKFYSDKFNKQYDSNHPLKIYSADLSAALKVTNLIRNVCAHDERLYNINLKHVRITRIADYYDMNKVDNKKLIVMIVYLKIFLDKKYFSKFYKELLDLFKKYEKSFTTIQFNNILQAMGIEIDELAKLK</sequence>
<name>A0A1H7V420_9STRE</name>
<protein>
    <submittedName>
        <fullName evidence="1">Abortive infection bacteriophage resistance protein</fullName>
    </submittedName>
</protein>
<evidence type="ECO:0000313" key="1">
    <source>
        <dbReference type="EMBL" id="SEM03864.1"/>
    </source>
</evidence>
<organism evidence="1 2">
    <name type="scientific">Streptococcus gallolyticus</name>
    <dbReference type="NCBI Taxonomy" id="315405"/>
    <lineage>
        <taxon>Bacteria</taxon>
        <taxon>Bacillati</taxon>
        <taxon>Bacillota</taxon>
        <taxon>Bacilli</taxon>
        <taxon>Lactobacillales</taxon>
        <taxon>Streptococcaceae</taxon>
        <taxon>Streptococcus</taxon>
    </lineage>
</organism>
<accession>A0A1H7V420</accession>